<evidence type="ECO:0000256" key="1">
    <source>
        <dbReference type="ARBA" id="ARBA00004117"/>
    </source>
</evidence>
<feature type="domain" description="Flagellar basal-body/hook protein C-terminal" evidence="7">
    <location>
        <begin position="1185"/>
        <end position="1229"/>
    </location>
</feature>
<accession>A0A222FPA2</accession>
<keyword evidence="10" id="KW-0282">Flagellum</keyword>
<dbReference type="KEGG" id="bsan:CHH28_18960"/>
<dbReference type="Gene3D" id="2.60.98.20">
    <property type="entry name" value="Flagellar hook protein FlgE"/>
    <property type="match status" value="1"/>
</dbReference>
<evidence type="ECO:0000256" key="4">
    <source>
        <dbReference type="ARBA" id="ARBA00023143"/>
    </source>
</evidence>
<dbReference type="InterPro" id="IPR011491">
    <property type="entry name" value="FlgE_D2"/>
</dbReference>
<dbReference type="InterPro" id="IPR053967">
    <property type="entry name" value="LlgE_F_G-like_D1"/>
</dbReference>
<evidence type="ECO:0000313" key="10">
    <source>
        <dbReference type="EMBL" id="ASP40620.1"/>
    </source>
</evidence>
<dbReference type="PANTHER" id="PTHR30435:SF1">
    <property type="entry name" value="FLAGELLAR HOOK PROTEIN FLGE"/>
    <property type="match status" value="1"/>
</dbReference>
<evidence type="ECO:0000259" key="7">
    <source>
        <dbReference type="Pfam" id="PF06429"/>
    </source>
</evidence>
<comment type="subcellular location">
    <subcellularLocation>
        <location evidence="1 5">Bacterial flagellum basal body</location>
    </subcellularLocation>
</comment>
<dbReference type="GO" id="GO:0009424">
    <property type="term" value="C:bacterial-type flagellum hook"/>
    <property type="evidence" value="ECO:0007669"/>
    <property type="project" value="TreeGrafter"/>
</dbReference>
<evidence type="ECO:0000256" key="3">
    <source>
        <dbReference type="ARBA" id="ARBA00019015"/>
    </source>
</evidence>
<evidence type="ECO:0000313" key="11">
    <source>
        <dbReference type="Proteomes" id="UP000202440"/>
    </source>
</evidence>
<comment type="similarity">
    <text evidence="2 5">Belongs to the flagella basal body rod proteins family.</text>
</comment>
<keyword evidence="11" id="KW-1185">Reference proteome</keyword>
<evidence type="ECO:0000259" key="6">
    <source>
        <dbReference type="Pfam" id="PF00460"/>
    </source>
</evidence>
<feature type="domain" description="Flagellar basal body rod protein N-terminal" evidence="6">
    <location>
        <begin position="4"/>
        <end position="33"/>
    </location>
</feature>
<gene>
    <name evidence="10" type="ORF">CHH28_18960</name>
</gene>
<organism evidence="10 11">
    <name type="scientific">Bacterioplanes sanyensis</name>
    <dbReference type="NCBI Taxonomy" id="1249553"/>
    <lineage>
        <taxon>Bacteria</taxon>
        <taxon>Pseudomonadati</taxon>
        <taxon>Pseudomonadota</taxon>
        <taxon>Gammaproteobacteria</taxon>
        <taxon>Oceanospirillales</taxon>
        <taxon>Oceanospirillaceae</taxon>
        <taxon>Bacterioplanes</taxon>
    </lineage>
</organism>
<dbReference type="PANTHER" id="PTHR30435">
    <property type="entry name" value="FLAGELLAR PROTEIN"/>
    <property type="match status" value="1"/>
</dbReference>
<dbReference type="RefSeq" id="WP_094061782.1">
    <property type="nucleotide sequence ID" value="NZ_CP022530.1"/>
</dbReference>
<reference evidence="10 11" key="1">
    <citation type="submission" date="2017-07" db="EMBL/GenBank/DDBJ databases">
        <title>Annotated genome sequence of Bacterioplanes sanyensis isolated from Red Sea.</title>
        <authorList>
            <person name="Rehman Z.U."/>
        </authorList>
    </citation>
    <scope>NUCLEOTIDE SEQUENCE [LARGE SCALE GENOMIC DNA]</scope>
    <source>
        <strain evidence="10 11">NV9</strain>
    </source>
</reference>
<dbReference type="AlphaFoldDB" id="A0A222FPA2"/>
<dbReference type="InterPro" id="IPR020013">
    <property type="entry name" value="Flagellar_FlgE/F/G"/>
</dbReference>
<evidence type="ECO:0000259" key="9">
    <source>
        <dbReference type="Pfam" id="PF22692"/>
    </source>
</evidence>
<keyword evidence="4 5" id="KW-0975">Bacterial flagellum</keyword>
<protein>
    <recommendedName>
        <fullName evidence="3 5">Flagellar hook protein FlgE</fullName>
    </recommendedName>
</protein>
<dbReference type="GO" id="GO:0071978">
    <property type="term" value="P:bacterial-type flagellum-dependent swarming motility"/>
    <property type="evidence" value="ECO:0007669"/>
    <property type="project" value="TreeGrafter"/>
</dbReference>
<feature type="domain" description="Flagellar hook protein FlgE/F/G-like D1" evidence="9">
    <location>
        <begin position="83"/>
        <end position="141"/>
    </location>
</feature>
<dbReference type="OrthoDB" id="8578401at2"/>
<dbReference type="InterPro" id="IPR037058">
    <property type="entry name" value="Falgellar_hook_FlgE_sf"/>
</dbReference>
<dbReference type="InterPro" id="IPR037925">
    <property type="entry name" value="FlgE/F/G-like"/>
</dbReference>
<evidence type="ECO:0000256" key="2">
    <source>
        <dbReference type="ARBA" id="ARBA00009677"/>
    </source>
</evidence>
<dbReference type="NCBIfam" id="TIGR03506">
    <property type="entry name" value="FlgEFG_subfam"/>
    <property type="match status" value="2"/>
</dbReference>
<dbReference type="GO" id="GO:0005829">
    <property type="term" value="C:cytosol"/>
    <property type="evidence" value="ECO:0007669"/>
    <property type="project" value="TreeGrafter"/>
</dbReference>
<name>A0A222FPA2_9GAMM</name>
<dbReference type="Pfam" id="PF06429">
    <property type="entry name" value="Flg_bbr_C"/>
    <property type="match status" value="1"/>
</dbReference>
<feature type="domain" description="Flagellar hook protein FlgE D2" evidence="8">
    <location>
        <begin position="944"/>
        <end position="1111"/>
    </location>
</feature>
<evidence type="ECO:0000259" key="8">
    <source>
        <dbReference type="Pfam" id="PF07559"/>
    </source>
</evidence>
<proteinExistence type="inferred from homology"/>
<dbReference type="Pfam" id="PF22692">
    <property type="entry name" value="LlgE_F_G_D1"/>
    <property type="match status" value="1"/>
</dbReference>
<dbReference type="EMBL" id="CP022530">
    <property type="protein sequence ID" value="ASP40620.1"/>
    <property type="molecule type" value="Genomic_DNA"/>
</dbReference>
<evidence type="ECO:0000256" key="5">
    <source>
        <dbReference type="RuleBase" id="RU362116"/>
    </source>
</evidence>
<dbReference type="GO" id="GO:0009425">
    <property type="term" value="C:bacterial-type flagellum basal body"/>
    <property type="evidence" value="ECO:0007669"/>
    <property type="project" value="UniProtKB-SubCell"/>
</dbReference>
<dbReference type="InterPro" id="IPR001444">
    <property type="entry name" value="Flag_bb_rod_N"/>
</dbReference>
<dbReference type="SUPFAM" id="SSF117143">
    <property type="entry name" value="Flagellar hook protein flgE"/>
    <property type="match status" value="2"/>
</dbReference>
<dbReference type="InterPro" id="IPR010930">
    <property type="entry name" value="Flg_bb/hook_C_dom"/>
</dbReference>
<dbReference type="Proteomes" id="UP000202440">
    <property type="component" value="Chromosome"/>
</dbReference>
<dbReference type="Pfam" id="PF00460">
    <property type="entry name" value="Flg_bb_rod"/>
    <property type="match status" value="1"/>
</dbReference>
<sequence>MAFNIGLSGIRAASTDLEVTGNNVANASTVGFKESRTEFADVYTTTILGTGTKPVGSGVVVDNVRQEFSQGNISGTENALDMAIDGNGFFVLDDKGSVSYTRSGIFSLDKDGWVIANSGARLQGYAANENGVVNGVLDDIRIQVANQPPRLTSLVSAIYNLNASSPILQEQGQQLTTNGLAIGAPDAGIIEDTQTVLNTAGQPLTAGTRATLTHPVDLTTVAAITTPADPGPFGVTIDPLDGTGPQVVNVAAGVITVGANPTEHLQNVLNALQSEIDALFGNNEFNVTTNQSPLTNPLVSPTNLVIERVGFDATNGLGLSVTTPTGNWNTLFGDPTTGTAVAGTAGQQLFTGSSPITADFRSIPGTSTTTRTTATPPLTITDFQAGDHAQVASTVNNGTTVIGDFSALGGNTIVFDMEVTDLAGTTTTQTITLDSSIPAVDIANVTMEEIRAFINTEIAGGALNGLVSVSAGHPMTFTASTPDNGDSLVLVPGPSTNFDLSTIGFAPANRSDTGTADILPNNTFRLQVLGPTPADDSNAYNITITPGNYATLNDLAAAIQAQIDVNTGASGLAGRVTVQAVGGQLVFTNTDVGAGYSVSLSANPTLPGTQGQDSLEALQLDNPAVFLGTDTIDRSNSFRISLTVPAPDPDGRSGTVVVSLDEEYRSVQQLAASINRQLNSQDANAYIGVQAQAVEVEPRVVPPQFQLQFIATESGEASIISISDFIANGQDVTIDQLYGVLQIDEDNPALLTTGIEGVNNEYPEQRVVLTDPEGNETEIVIPENSEANAIASLFNQQPGVTASASTQMTIPLNSFNSPTGQVRLSVNGQTLTSATLQEMADEINSFRSTTLPGFSASLNELGDLVINNQIGRDIKIEMTSPVTTDSLVVQGAENTGPVVLGGTATADRAAAVGGSVSFIFNEGYTLSQPQPAVSGIFGALTEDEFTPYTLNAFDPNDQETYNYANSTTIYDSLGVPHIMTKYFVREPLDPTRPNEQNIWAMYVLIDGQEVGDPDPTLPFPQNLEPSRARFELFFNQDGTLDTQATGDMFITNWDPVDSEGNPTGALSSTNVLEGGLPLADPPVNSNFQIDLTGTTQHGGAFATNDINQNGYGTGRLTGLEIDQDGIIFARFTNGQAQTLGQVALASFRNPEGLTPLGDTGWGESFESGNPTVGQPRTGAFGQIRSSALEDSNVDLSEELVGLIIAQRNFQASAKTIETTDQVTQTILNI</sequence>
<keyword evidence="10" id="KW-0969">Cilium</keyword>
<comment type="function">
    <text evidence="5">A flexible structure which links the flagellar filament to the drive apparatus in the basal body.</text>
</comment>
<dbReference type="Pfam" id="PF07559">
    <property type="entry name" value="FlgE_D2"/>
    <property type="match status" value="1"/>
</dbReference>
<keyword evidence="10" id="KW-0966">Cell projection</keyword>